<evidence type="ECO:0000313" key="2">
    <source>
        <dbReference type="Proteomes" id="UP001221411"/>
    </source>
</evidence>
<sequence length="139" mass="14949">MGEGHSLSPPPPPRFRSPFQQATDVLRELLPAELAEVMRFVDKVRAARGAVADPDLVSRVLGEILRLFPGYRDTSGVPVSLVRVAFPDVPKALLDRALLAAEERGLLRLVAAGFPAPFVEPSAGVPTARGLLYFIAPGR</sequence>
<dbReference type="EMBL" id="JAQNDO010000001">
    <property type="protein sequence ID" value="MDC0746056.1"/>
    <property type="molecule type" value="Genomic_DNA"/>
</dbReference>
<keyword evidence="2" id="KW-1185">Reference proteome</keyword>
<proteinExistence type="predicted"/>
<name>A0ABT5EW65_9BACT</name>
<evidence type="ECO:0000313" key="1">
    <source>
        <dbReference type="EMBL" id="MDC0746056.1"/>
    </source>
</evidence>
<comment type="caution">
    <text evidence="1">The sequence shown here is derived from an EMBL/GenBank/DDBJ whole genome shotgun (WGS) entry which is preliminary data.</text>
</comment>
<accession>A0ABT5EW65</accession>
<reference evidence="1 2" key="1">
    <citation type="submission" date="2022-11" db="EMBL/GenBank/DDBJ databases">
        <title>Minimal conservation of predation-associated metabolite biosynthetic gene clusters underscores biosynthetic potential of Myxococcota including descriptions for ten novel species: Archangium lansinium sp. nov., Myxococcus landrumus sp. nov., Nannocystis bai.</title>
        <authorList>
            <person name="Ahearne A."/>
            <person name="Stevens C."/>
            <person name="Dowd S."/>
        </authorList>
    </citation>
    <scope>NUCLEOTIDE SEQUENCE [LARGE SCALE GENOMIC DNA]</scope>
    <source>
        <strain evidence="1 2">RJM3</strain>
    </source>
</reference>
<gene>
    <name evidence="1" type="ORF">POL67_32315</name>
</gene>
<protein>
    <submittedName>
        <fullName evidence="1">Uncharacterized protein</fullName>
    </submittedName>
</protein>
<dbReference type="Proteomes" id="UP001221411">
    <property type="component" value="Unassembled WGS sequence"/>
</dbReference>
<organism evidence="1 2">
    <name type="scientific">Polyangium mundeleinium</name>
    <dbReference type="NCBI Taxonomy" id="2995306"/>
    <lineage>
        <taxon>Bacteria</taxon>
        <taxon>Pseudomonadati</taxon>
        <taxon>Myxococcota</taxon>
        <taxon>Polyangia</taxon>
        <taxon>Polyangiales</taxon>
        <taxon>Polyangiaceae</taxon>
        <taxon>Polyangium</taxon>
    </lineage>
</organism>
<dbReference type="RefSeq" id="WP_271924198.1">
    <property type="nucleotide sequence ID" value="NZ_JAQNDO010000001.1"/>
</dbReference>